<feature type="binding site" evidence="9">
    <location>
        <position position="470"/>
    </location>
    <ligand>
        <name>Ca(2+)</name>
        <dbReference type="ChEBI" id="CHEBI:29108"/>
    </ligand>
</feature>
<evidence type="ECO:0000256" key="3">
    <source>
        <dbReference type="ARBA" id="ARBA00022723"/>
    </source>
</evidence>
<dbReference type="GO" id="GO:0003810">
    <property type="term" value="F:protein-glutamine gamma-glutamyltransferase activity"/>
    <property type="evidence" value="ECO:0007669"/>
    <property type="project" value="UniProtKB-EC"/>
</dbReference>
<comment type="similarity">
    <text evidence="1">Belongs to the transglutaminase superfamily. Transglutaminase family.</text>
</comment>
<dbReference type="KEGG" id="soy:115878716"/>
<dbReference type="Pfam" id="PF01841">
    <property type="entry name" value="Transglut_core"/>
    <property type="match status" value="1"/>
</dbReference>
<evidence type="ECO:0000256" key="5">
    <source>
        <dbReference type="ARBA" id="ARBA00023315"/>
    </source>
</evidence>
<dbReference type="Pfam" id="PF00868">
    <property type="entry name" value="Transglut_N"/>
    <property type="match status" value="1"/>
</dbReference>
<accession>A0A6J2XJ75</accession>
<dbReference type="InterPro" id="IPR050779">
    <property type="entry name" value="Transglutaminase"/>
</dbReference>
<evidence type="ECO:0000256" key="9">
    <source>
        <dbReference type="PIRSR" id="PIRSR000459-2"/>
    </source>
</evidence>
<dbReference type="Gene3D" id="2.60.40.10">
    <property type="entry name" value="Immunoglobulins"/>
    <property type="match status" value="3"/>
</dbReference>
<dbReference type="SUPFAM" id="SSF81296">
    <property type="entry name" value="E set domains"/>
    <property type="match status" value="1"/>
</dbReference>
<dbReference type="InterPro" id="IPR013783">
    <property type="entry name" value="Ig-like_fold"/>
</dbReference>
<dbReference type="Proteomes" id="UP000504635">
    <property type="component" value="Unplaced"/>
</dbReference>
<dbReference type="InterPro" id="IPR008958">
    <property type="entry name" value="Transglutaminase_C"/>
</dbReference>
<comment type="cofactor">
    <cofactor evidence="9">
        <name>Ca(2+)</name>
        <dbReference type="ChEBI" id="CHEBI:29108"/>
    </cofactor>
    <text evidence="9">Binds 1 Ca(2+) ion per subunit.</text>
</comment>
<feature type="active site" evidence="8">
    <location>
        <position position="345"/>
    </location>
</feature>
<dbReference type="InterPro" id="IPR036985">
    <property type="entry name" value="Transglutaminase-like_sf"/>
</dbReference>
<evidence type="ECO:0000256" key="4">
    <source>
        <dbReference type="ARBA" id="ARBA00022837"/>
    </source>
</evidence>
<keyword evidence="4 9" id="KW-0106">Calcium</keyword>
<protein>
    <recommendedName>
        <fullName evidence="6">protein-glutamine gamma-glutamyltransferase</fullName>
        <ecNumber evidence="6">2.3.2.13</ecNumber>
    </recommendedName>
</protein>
<dbReference type="EC" id="2.3.2.13" evidence="6"/>
<evidence type="ECO:0000256" key="1">
    <source>
        <dbReference type="ARBA" id="ARBA00005968"/>
    </source>
</evidence>
<keyword evidence="5" id="KW-0012">Acyltransferase</keyword>
<dbReference type="FunFam" id="2.60.40.10:FF:000171">
    <property type="entry name" value="protein-glutamine gamma-glutamyltransferase 6"/>
    <property type="match status" value="1"/>
</dbReference>
<feature type="binding site" evidence="9">
    <location>
        <position position="410"/>
    </location>
    <ligand>
        <name>Ca(2+)</name>
        <dbReference type="ChEBI" id="CHEBI:29108"/>
    </ligand>
</feature>
<keyword evidence="11" id="KW-1185">Reference proteome</keyword>
<dbReference type="InterPro" id="IPR002931">
    <property type="entry name" value="Transglutaminase-like"/>
</dbReference>
<dbReference type="InterPro" id="IPR036238">
    <property type="entry name" value="Transglutaminase_C_sf"/>
</dbReference>
<keyword evidence="3 9" id="KW-0479">Metal-binding</keyword>
<gene>
    <name evidence="12" type="primary">LOC115878716</name>
</gene>
<evidence type="ECO:0000313" key="12">
    <source>
        <dbReference type="RefSeq" id="XP_030751156.1"/>
    </source>
</evidence>
<dbReference type="AlphaFoldDB" id="A0A6J2XJ75"/>
<dbReference type="GeneID" id="115878716"/>
<organism evidence="11 12">
    <name type="scientific">Sitophilus oryzae</name>
    <name type="common">Rice weevil</name>
    <name type="synonym">Curculio oryzae</name>
    <dbReference type="NCBI Taxonomy" id="7048"/>
    <lineage>
        <taxon>Eukaryota</taxon>
        <taxon>Metazoa</taxon>
        <taxon>Ecdysozoa</taxon>
        <taxon>Arthropoda</taxon>
        <taxon>Hexapoda</taxon>
        <taxon>Insecta</taxon>
        <taxon>Pterygota</taxon>
        <taxon>Neoptera</taxon>
        <taxon>Endopterygota</taxon>
        <taxon>Coleoptera</taxon>
        <taxon>Polyphaga</taxon>
        <taxon>Cucujiformia</taxon>
        <taxon>Curculionidae</taxon>
        <taxon>Dryophthorinae</taxon>
        <taxon>Sitophilus</taxon>
    </lineage>
</organism>
<dbReference type="OrthoDB" id="437511at2759"/>
<feature type="binding site" evidence="9">
    <location>
        <position position="408"/>
    </location>
    <ligand>
        <name>Ca(2+)</name>
        <dbReference type="ChEBI" id="CHEBI:29108"/>
    </ligand>
</feature>
<proteinExistence type="inferred from homology"/>
<dbReference type="SUPFAM" id="SSF49309">
    <property type="entry name" value="Transglutaminase, two C-terminal domains"/>
    <property type="match status" value="2"/>
</dbReference>
<comment type="catalytic activity">
    <reaction evidence="7">
        <text>L-glutaminyl-[protein] + L-lysyl-[protein] = [protein]-L-lysyl-N(6)-5-L-glutamyl-[protein] + NH4(+)</text>
        <dbReference type="Rhea" id="RHEA:54816"/>
        <dbReference type="Rhea" id="RHEA-COMP:9752"/>
        <dbReference type="Rhea" id="RHEA-COMP:10207"/>
        <dbReference type="Rhea" id="RHEA-COMP:14005"/>
        <dbReference type="ChEBI" id="CHEBI:28938"/>
        <dbReference type="ChEBI" id="CHEBI:29969"/>
        <dbReference type="ChEBI" id="CHEBI:30011"/>
        <dbReference type="ChEBI" id="CHEBI:138370"/>
        <dbReference type="EC" id="2.3.2.13"/>
    </reaction>
</comment>
<sequence length="707" mass="79551">MDPIVPVGTELYIKENAAECHTDMYDILDSEAAFPILRRGCTFYFAIRFNREYVPTQDVVRVRFAIGPKPNVVKGTRVILPINPRKKRSIDDPNRWSISLNRVDGDTIAVQVRVSPHAPVGIWKCSLQTNIVGEKGRRNDYEIPDEIYIIFNPWNSHDGVYMEKEEELKEYVLNEVGKIWCGTFKKPTGKHWVFGQFDDIVLPSAMLLLEKSGLPHSERGNPVMIARALSAIVNSVDDDGLVEGRWDGNYEDGTSPFAWTGSHAIMDQFLQSGGNPVKYGQCWVFSGATVTVCRTLGIPCRSTTNYVSAHDTNRSMTVDKFFDMFGNKIEESEEVDCKDSCWNFHVWNDVWMARPDLPPGYGGWQIIDATPQETSDQVYRCGPASIAAVQKGEVGYLYDTPFVFSEVNADIVHFKEDEESDWGFSRMSINKYHVGRKIITKSIHITDEQGDSDLWDVTYLYKNPENTPAERLAVYNAVRGVPKAQQFYEIPTQDEGDVFFDLIDIDTVPLGESFDVVVEIENKSNDERSISAVLSSASVYYTGAAGSDIKKSQGTFKVAGGQKETLRIHVTPEEYIEKLVDHGLIKIYAIASVEETKQTWSEEDDFTMILPKMAIDVSGDFKVGQPCEVSFKFKNPLNFPLTSCVYTLEGPGLQKPKKVDFRDIDPNEDVAITESFTARKVGERKIVVSFTSKQIQNISASISVTIE</sequence>
<reference evidence="12" key="1">
    <citation type="submission" date="2025-08" db="UniProtKB">
        <authorList>
            <consortium name="RefSeq"/>
        </authorList>
    </citation>
    <scope>IDENTIFICATION</scope>
    <source>
        <tissue evidence="12">Gonads</tissue>
    </source>
</reference>
<dbReference type="InterPro" id="IPR001102">
    <property type="entry name" value="Transglutaminase_N"/>
</dbReference>
<evidence type="ECO:0000259" key="10">
    <source>
        <dbReference type="SMART" id="SM00460"/>
    </source>
</evidence>
<evidence type="ECO:0000256" key="8">
    <source>
        <dbReference type="PIRSR" id="PIRSR000459-1"/>
    </source>
</evidence>
<dbReference type="InParanoid" id="A0A6J2XJ75"/>
<dbReference type="FunFam" id="2.60.40.10:FF:000090">
    <property type="entry name" value="Protein-glutamine gamma-glutamyltransferase 2"/>
    <property type="match status" value="1"/>
</dbReference>
<feature type="active site" evidence="8">
    <location>
        <position position="368"/>
    </location>
</feature>
<keyword evidence="2" id="KW-0808">Transferase</keyword>
<evidence type="ECO:0000256" key="6">
    <source>
        <dbReference type="ARBA" id="ARBA00024222"/>
    </source>
</evidence>
<evidence type="ECO:0000256" key="7">
    <source>
        <dbReference type="ARBA" id="ARBA00051843"/>
    </source>
</evidence>
<dbReference type="Gene3D" id="3.90.260.10">
    <property type="entry name" value="Transglutaminase-like"/>
    <property type="match status" value="1"/>
</dbReference>
<feature type="binding site" evidence="9">
    <location>
        <position position="465"/>
    </location>
    <ligand>
        <name>Ca(2+)</name>
        <dbReference type="ChEBI" id="CHEBI:29108"/>
    </ligand>
</feature>
<dbReference type="GO" id="GO:0046872">
    <property type="term" value="F:metal ion binding"/>
    <property type="evidence" value="ECO:0007669"/>
    <property type="project" value="UniProtKB-KW"/>
</dbReference>
<name>A0A6J2XJ75_SITOR</name>
<feature type="domain" description="Transglutaminase-like" evidence="10">
    <location>
        <begin position="274"/>
        <end position="371"/>
    </location>
</feature>
<dbReference type="InterPro" id="IPR023608">
    <property type="entry name" value="Transglutaminase_animal"/>
</dbReference>
<evidence type="ECO:0000313" key="11">
    <source>
        <dbReference type="Proteomes" id="UP000504635"/>
    </source>
</evidence>
<dbReference type="Pfam" id="PF00927">
    <property type="entry name" value="Transglut_C"/>
    <property type="match status" value="2"/>
</dbReference>
<evidence type="ECO:0000256" key="2">
    <source>
        <dbReference type="ARBA" id="ARBA00022679"/>
    </source>
</evidence>
<dbReference type="SUPFAM" id="SSF54001">
    <property type="entry name" value="Cysteine proteinases"/>
    <property type="match status" value="1"/>
</dbReference>
<dbReference type="InterPro" id="IPR014756">
    <property type="entry name" value="Ig_E-set"/>
</dbReference>
<dbReference type="PANTHER" id="PTHR11590:SF52">
    <property type="entry name" value="HEMOCYTE PROTEIN-GLUTAMINE GAMMA-GLUTAMYLTRANSFERASE-LIKE PROTEIN"/>
    <property type="match status" value="1"/>
</dbReference>
<dbReference type="InterPro" id="IPR038765">
    <property type="entry name" value="Papain-like_cys_pep_sf"/>
</dbReference>
<dbReference type="PANTHER" id="PTHR11590">
    <property type="entry name" value="PROTEIN-GLUTAMINE GAMMA-GLUTAMYLTRANSFERASE"/>
    <property type="match status" value="1"/>
</dbReference>
<dbReference type="PIRSF" id="PIRSF000459">
    <property type="entry name" value="TGM_EBP42"/>
    <property type="match status" value="1"/>
</dbReference>
<dbReference type="FunFam" id="3.90.260.10:FF:000001">
    <property type="entry name" value="Protein-glutamine gamma-glutamyltransferase 2"/>
    <property type="match status" value="1"/>
</dbReference>
<dbReference type="RefSeq" id="XP_030751156.1">
    <property type="nucleotide sequence ID" value="XM_030895296.1"/>
</dbReference>
<feature type="active site" evidence="8">
    <location>
        <position position="282"/>
    </location>
</feature>
<dbReference type="SMART" id="SM00460">
    <property type="entry name" value="TGc"/>
    <property type="match status" value="1"/>
</dbReference>